<sequence>MANVDGTAFDPAALRARYARERQRRLRPDGIDQYVEIAGAFARFGDDPWADPDFERDPITDMVDVAVVGAGFGGLLIGARLKQLGIDDVWLIDKAADVGGTWYWNRYPGIACDVESYVYMPLLEELGYIPTEKYAKGEEIFAHCRRIAEHYDLYRNACLQTEVREIRWDADQSRWLISTDRGDAIHARFVAMANGYLQKPKLPGIPGITSFGGHAFHTSRWDYQYTGDDLAKLADKRVGIVGTGATAIQCVPRLAESAQHLFVFQRTPSTVDVRANRPTDPQWAAALEPGWQQRRIENFQILTAGGQSDEDLVDDAWTSLTKKMPIVNADGPNAAELADFAKMEEIRARVDALVADPATAEALKPWYGYYCKRPCFHDEYLQAFNRDNVTLVDTRGRGVEQINHNGVVVDGVEYPLDCLIFATGFEVGTDYRQRTGFEVIGRGGRTLTDNWADGVRTMHGLHVNGFPNCFIESIAQSGFTVNFPYLIDTQSRHVAWIIAWALRNGATEVEATADAEAGWVDQVVARSSVIAGRREACTPGYYNREGQANARLNRDSFFFGSPTEYADILEAWRAAGTFDGFEIKSSALTPPAAPTP</sequence>
<dbReference type="PANTHER" id="PTHR43098">
    <property type="entry name" value="L-ORNITHINE N(5)-MONOOXYGENASE-RELATED"/>
    <property type="match status" value="1"/>
</dbReference>
<keyword evidence="9" id="KW-1185">Reference proteome</keyword>
<evidence type="ECO:0000256" key="6">
    <source>
        <dbReference type="ARBA" id="ARBA00023002"/>
    </source>
</evidence>
<protein>
    <submittedName>
        <fullName evidence="8">Monooxygenase [Phenylobacterium zucineum HLK1]</fullName>
    </submittedName>
</protein>
<comment type="similarity">
    <text evidence="2">Belongs to the FAD-binding monooxygenase family.</text>
</comment>
<dbReference type="FunFam" id="3.50.50.60:FF:000341">
    <property type="entry name" value="Baeyer-Villiger monooxygenase"/>
    <property type="match status" value="1"/>
</dbReference>
<keyword evidence="3" id="KW-0285">Flavoprotein</keyword>
<dbReference type="InterPro" id="IPR050775">
    <property type="entry name" value="FAD-binding_Monooxygenases"/>
</dbReference>
<keyword evidence="4" id="KW-0274">FAD</keyword>
<proteinExistence type="inferred from homology"/>
<dbReference type="GO" id="GO:0016709">
    <property type="term" value="F:oxidoreductase activity, acting on paired donors, with incorporation or reduction of molecular oxygen, NAD(P)H as one donor, and incorporation of one atom of oxygen"/>
    <property type="evidence" value="ECO:0007669"/>
    <property type="project" value="UniProtKB-ARBA"/>
</dbReference>
<keyword evidence="6" id="KW-0560">Oxidoreductase</keyword>
<dbReference type="SUPFAM" id="SSF51905">
    <property type="entry name" value="FAD/NAD(P)-binding domain"/>
    <property type="match status" value="1"/>
</dbReference>
<dbReference type="InterPro" id="IPR036188">
    <property type="entry name" value="FAD/NAD-bd_sf"/>
</dbReference>
<gene>
    <name evidence="8" type="ORF">MSP7336_04285</name>
</gene>
<dbReference type="RefSeq" id="WP_113964520.1">
    <property type="nucleotide sequence ID" value="NZ_UEGW01000001.1"/>
</dbReference>
<evidence type="ECO:0000313" key="9">
    <source>
        <dbReference type="Proteomes" id="UP000252015"/>
    </source>
</evidence>
<dbReference type="STRING" id="29313.BHQ16_05485"/>
<dbReference type="Gene3D" id="3.50.50.60">
    <property type="entry name" value="FAD/NAD(P)-binding domain"/>
    <property type="match status" value="2"/>
</dbReference>
<evidence type="ECO:0000313" key="8">
    <source>
        <dbReference type="EMBL" id="SRX96010.1"/>
    </source>
</evidence>
<evidence type="ECO:0000256" key="2">
    <source>
        <dbReference type="ARBA" id="ARBA00010139"/>
    </source>
</evidence>
<dbReference type="Proteomes" id="UP000252015">
    <property type="component" value="Unassembled WGS sequence"/>
</dbReference>
<dbReference type="AlphaFoldDB" id="A0A375Z531"/>
<keyword evidence="5" id="KW-0521">NADP</keyword>
<evidence type="ECO:0000256" key="7">
    <source>
        <dbReference type="ARBA" id="ARBA00023033"/>
    </source>
</evidence>
<accession>A0A375Z531</accession>
<evidence type="ECO:0000256" key="5">
    <source>
        <dbReference type="ARBA" id="ARBA00022857"/>
    </source>
</evidence>
<evidence type="ECO:0000256" key="1">
    <source>
        <dbReference type="ARBA" id="ARBA00001974"/>
    </source>
</evidence>
<reference evidence="8 9" key="1">
    <citation type="submission" date="2018-05" db="EMBL/GenBank/DDBJ databases">
        <authorList>
            <consortium name="IHU Genomes"/>
        </authorList>
    </citation>
    <scope>NUCLEOTIDE SEQUENCE [LARGE SCALE GENOMIC DNA]</scope>
    <source>
        <strain evidence="8 9">P7336</strain>
    </source>
</reference>
<evidence type="ECO:0000256" key="4">
    <source>
        <dbReference type="ARBA" id="ARBA00022827"/>
    </source>
</evidence>
<comment type="cofactor">
    <cofactor evidence="1">
        <name>FAD</name>
        <dbReference type="ChEBI" id="CHEBI:57692"/>
    </cofactor>
</comment>
<name>A0A375Z531_MYCSH</name>
<dbReference type="Pfam" id="PF13738">
    <property type="entry name" value="Pyr_redox_3"/>
    <property type="match status" value="1"/>
</dbReference>
<evidence type="ECO:0000256" key="3">
    <source>
        <dbReference type="ARBA" id="ARBA00022630"/>
    </source>
</evidence>
<organism evidence="8 9">
    <name type="scientific">Mycobacterium shimoidei</name>
    <dbReference type="NCBI Taxonomy" id="29313"/>
    <lineage>
        <taxon>Bacteria</taxon>
        <taxon>Bacillati</taxon>
        <taxon>Actinomycetota</taxon>
        <taxon>Actinomycetes</taxon>
        <taxon>Mycobacteriales</taxon>
        <taxon>Mycobacteriaceae</taxon>
        <taxon>Mycobacterium</taxon>
    </lineage>
</organism>
<dbReference type="PANTHER" id="PTHR43098:SF4">
    <property type="entry name" value="BLR3857 PROTEIN"/>
    <property type="match status" value="1"/>
</dbReference>
<keyword evidence="7 8" id="KW-0503">Monooxygenase</keyword>
<dbReference type="EMBL" id="UEGW01000001">
    <property type="protein sequence ID" value="SRX96010.1"/>
    <property type="molecule type" value="Genomic_DNA"/>
</dbReference>